<dbReference type="InterPro" id="IPR002018">
    <property type="entry name" value="CarbesteraseB"/>
</dbReference>
<proteinExistence type="inferred from homology"/>
<dbReference type="EMBL" id="CAJHNH020000435">
    <property type="protein sequence ID" value="CAG5117672.1"/>
    <property type="molecule type" value="Genomic_DNA"/>
</dbReference>
<dbReference type="AlphaFoldDB" id="A0A8S3YQ54"/>
<dbReference type="OrthoDB" id="3200163at2759"/>
<keyword evidence="3" id="KW-1133">Transmembrane helix</keyword>
<dbReference type="InterPro" id="IPR029058">
    <property type="entry name" value="AB_hydrolase_fold"/>
</dbReference>
<evidence type="ECO:0000256" key="3">
    <source>
        <dbReference type="SAM" id="Phobius"/>
    </source>
</evidence>
<feature type="region of interest" description="Disordered" evidence="2">
    <location>
        <begin position="296"/>
        <end position="332"/>
    </location>
</feature>
<sequence length="483" mass="52005">MGCLPSRRPTLDTEKMLSEAVMTYWTNFAKTGNPNEPRNQTSLHAEQVTNRFIDLLWPKYVKDKQDYLHIGRRPSIRHHYRSQKLALWFDLIPKIDRDDGSERSSHLLDNSDNASTFDDYHRLIPNFDNIFPSPPPMPPVWPTPLSSSIERSSTTHRFYPHVTDEDIEPMGHSRDGNIPKGQHQSSQRSEDDGVTTEPSESIGRSKSAAGVPLSIVVAIGGSLLLINIIIFAGLCYQRERIKKLRHINKPLSAAELDFDHARFRRVESNQSSPCPVIDDGLGHECVSLVSGASAHQHVSPMKPPHHGNTHVHNPSPQISMHSRRGHSQPRATPPLEPVTCNYSALPTNVTSPVHRTHIGVSKVAVPLTQGTDVNVNNKIHVPTDGSHKAAGETSGSVGGGGVIGSGGVSTFTSGFPYTGGRIGNTGASGTTPASAIVGSNATTTSVATSAGVTITAAPSLGTSGDPLYKTINKSGQNNAATTV</sequence>
<dbReference type="InterPro" id="IPR051093">
    <property type="entry name" value="Neuroligin/BSAL"/>
</dbReference>
<dbReference type="SUPFAM" id="SSF53474">
    <property type="entry name" value="alpha/beta-Hydrolases"/>
    <property type="match status" value="1"/>
</dbReference>
<name>A0A8S3YQ54_9EUPU</name>
<comment type="caution">
    <text evidence="5">The sequence shown here is derived from an EMBL/GenBank/DDBJ whole genome shotgun (WGS) entry which is preliminary data.</text>
</comment>
<feature type="region of interest" description="Disordered" evidence="2">
    <location>
        <begin position="164"/>
        <end position="205"/>
    </location>
</feature>
<comment type="similarity">
    <text evidence="1">Belongs to the type-B carboxylesterase/lipase family.</text>
</comment>
<keyword evidence="3" id="KW-0472">Membrane</keyword>
<accession>A0A8S3YQ54</accession>
<evidence type="ECO:0000313" key="5">
    <source>
        <dbReference type="EMBL" id="CAG5117672.1"/>
    </source>
</evidence>
<evidence type="ECO:0000313" key="6">
    <source>
        <dbReference type="Proteomes" id="UP000678393"/>
    </source>
</evidence>
<dbReference type="Proteomes" id="UP000678393">
    <property type="component" value="Unassembled WGS sequence"/>
</dbReference>
<organism evidence="5 6">
    <name type="scientific">Candidula unifasciata</name>
    <dbReference type="NCBI Taxonomy" id="100452"/>
    <lineage>
        <taxon>Eukaryota</taxon>
        <taxon>Metazoa</taxon>
        <taxon>Spiralia</taxon>
        <taxon>Lophotrochozoa</taxon>
        <taxon>Mollusca</taxon>
        <taxon>Gastropoda</taxon>
        <taxon>Heterobranchia</taxon>
        <taxon>Euthyneura</taxon>
        <taxon>Panpulmonata</taxon>
        <taxon>Eupulmonata</taxon>
        <taxon>Stylommatophora</taxon>
        <taxon>Helicina</taxon>
        <taxon>Helicoidea</taxon>
        <taxon>Geomitridae</taxon>
        <taxon>Candidula</taxon>
    </lineage>
</organism>
<feature type="transmembrane region" description="Helical" evidence="3">
    <location>
        <begin position="213"/>
        <end position="236"/>
    </location>
</feature>
<dbReference type="PANTHER" id="PTHR43903">
    <property type="entry name" value="NEUROLIGIN"/>
    <property type="match status" value="1"/>
</dbReference>
<reference evidence="5" key="1">
    <citation type="submission" date="2021-04" db="EMBL/GenBank/DDBJ databases">
        <authorList>
            <consortium name="Molecular Ecology Group"/>
        </authorList>
    </citation>
    <scope>NUCLEOTIDE SEQUENCE</scope>
</reference>
<feature type="compositionally biased region" description="Polar residues" evidence="2">
    <location>
        <begin position="310"/>
        <end position="320"/>
    </location>
</feature>
<feature type="domain" description="Carboxylesterase type B" evidence="4">
    <location>
        <begin position="10"/>
        <end position="88"/>
    </location>
</feature>
<dbReference type="Pfam" id="PF00135">
    <property type="entry name" value="COesterase"/>
    <property type="match status" value="1"/>
</dbReference>
<keyword evidence="3" id="KW-0812">Transmembrane</keyword>
<evidence type="ECO:0000256" key="2">
    <source>
        <dbReference type="SAM" id="MobiDB-lite"/>
    </source>
</evidence>
<evidence type="ECO:0000256" key="1">
    <source>
        <dbReference type="ARBA" id="ARBA00005964"/>
    </source>
</evidence>
<gene>
    <name evidence="5" type="ORF">CUNI_LOCUS3230</name>
</gene>
<protein>
    <recommendedName>
        <fullName evidence="4">Carboxylesterase type B domain-containing protein</fullName>
    </recommendedName>
</protein>
<evidence type="ECO:0000259" key="4">
    <source>
        <dbReference type="Pfam" id="PF00135"/>
    </source>
</evidence>
<keyword evidence="6" id="KW-1185">Reference proteome</keyword>
<dbReference type="Gene3D" id="3.40.50.1820">
    <property type="entry name" value="alpha/beta hydrolase"/>
    <property type="match status" value="1"/>
</dbReference>